<reference evidence="1 2" key="1">
    <citation type="submission" date="2019-10" db="EMBL/GenBank/DDBJ databases">
        <title>Pseudopuniceibacterium sp. HQ09 islated from Antarctica.</title>
        <authorList>
            <person name="Liao L."/>
            <person name="Su S."/>
            <person name="Chen B."/>
            <person name="Yu Y."/>
        </authorList>
    </citation>
    <scope>NUCLEOTIDE SEQUENCE [LARGE SCALE GENOMIC DNA]</scope>
    <source>
        <strain evidence="1 2">HQ09</strain>
    </source>
</reference>
<organism evidence="1 2">
    <name type="scientific">Pseudooceanicola spongiae</name>
    <dbReference type="NCBI Taxonomy" id="2613965"/>
    <lineage>
        <taxon>Bacteria</taxon>
        <taxon>Pseudomonadati</taxon>
        <taxon>Pseudomonadota</taxon>
        <taxon>Alphaproteobacteria</taxon>
        <taxon>Rhodobacterales</taxon>
        <taxon>Paracoccaceae</taxon>
        <taxon>Pseudooceanicola</taxon>
    </lineage>
</organism>
<dbReference type="RefSeq" id="WP_193081996.1">
    <property type="nucleotide sequence ID" value="NZ_CP045201.1"/>
</dbReference>
<evidence type="ECO:0000313" key="2">
    <source>
        <dbReference type="Proteomes" id="UP000594118"/>
    </source>
</evidence>
<proteinExistence type="predicted"/>
<dbReference type="Proteomes" id="UP000594118">
    <property type="component" value="Chromosome"/>
</dbReference>
<dbReference type="EMBL" id="CP045201">
    <property type="protein sequence ID" value="QOL79695.1"/>
    <property type="molecule type" value="Genomic_DNA"/>
</dbReference>
<name>A0A7L9WH56_9RHOB</name>
<dbReference type="KEGG" id="pshq:F3W81_01990"/>
<sequence>MTDTIDFPLEFDTGALDGTLHKAIRFTVLDSLDALPDEAGIYVLMGAQPDAAPRPLAFGHVAGSLSRHLKFQPEFAAALRQGFTFAAIAEEVPGRDSARLAERLGRVHNAPINTLRRAVRDIDAAHRSASQLTIAPLAAE</sequence>
<evidence type="ECO:0000313" key="1">
    <source>
        <dbReference type="EMBL" id="QOL79695.1"/>
    </source>
</evidence>
<accession>A0A7L9WH56</accession>
<gene>
    <name evidence="1" type="ORF">F3W81_01990</name>
</gene>
<protein>
    <submittedName>
        <fullName evidence="1">Uncharacterized protein</fullName>
    </submittedName>
</protein>
<dbReference type="AlphaFoldDB" id="A0A7L9WH56"/>
<keyword evidence="2" id="KW-1185">Reference proteome</keyword>